<protein>
    <submittedName>
        <fullName evidence="9">Peptidase M28</fullName>
    </submittedName>
</protein>
<evidence type="ECO:0000256" key="3">
    <source>
        <dbReference type="ARBA" id="ARBA00022670"/>
    </source>
</evidence>
<evidence type="ECO:0000313" key="12">
    <source>
        <dbReference type="Proteomes" id="UP000072605"/>
    </source>
</evidence>
<dbReference type="Proteomes" id="UP000072605">
    <property type="component" value="Unassembled WGS sequence"/>
</dbReference>
<feature type="active site" description="Proton acceptor" evidence="7">
    <location>
        <position position="212"/>
    </location>
</feature>
<reference evidence="9 11" key="1">
    <citation type="journal article" date="2015" name="Int. J. Syst. Evol. Microbiol.">
        <title>Exiguobacterium enclense sp. nov., isolated from sediment.</title>
        <authorList>
            <person name="Dastager S.G."/>
            <person name="Mawlankar R."/>
            <person name="Sonalkar V.V."/>
            <person name="Thorat M.N."/>
            <person name="Mual P."/>
            <person name="Verma A."/>
            <person name="Krishnamurthi S."/>
            <person name="Tang S.K."/>
            <person name="Li W.J."/>
        </authorList>
    </citation>
    <scope>NUCLEOTIDE SEQUENCE [LARGE SCALE GENOMIC DNA]</scope>
    <source>
        <strain evidence="9 11">NIO-1109</strain>
    </source>
</reference>
<name>A0A0V8GJ58_9BACL</name>
<keyword evidence="2" id="KW-0031">Aminopeptidase</keyword>
<feature type="binding site" evidence="8">
    <location>
        <position position="213"/>
    </location>
    <ligand>
        <name>Zn(2+)</name>
        <dbReference type="ChEBI" id="CHEBI:29105"/>
        <label>2</label>
    </ligand>
</feature>
<dbReference type="Proteomes" id="UP000053797">
    <property type="component" value="Unassembled WGS sequence"/>
</dbReference>
<feature type="binding site" evidence="8">
    <location>
        <position position="66"/>
    </location>
    <ligand>
        <name>Zn(2+)</name>
        <dbReference type="ChEBI" id="CHEBI:29105"/>
        <label>1</label>
    </ligand>
</feature>
<dbReference type="AlphaFoldDB" id="A0A0V8GJ58"/>
<evidence type="ECO:0000256" key="2">
    <source>
        <dbReference type="ARBA" id="ARBA00022438"/>
    </source>
</evidence>
<evidence type="ECO:0000256" key="8">
    <source>
        <dbReference type="PIRSR" id="PIRSR001123-2"/>
    </source>
</evidence>
<gene>
    <name evidence="9" type="ORF">AS033_02620</name>
    <name evidence="10" type="ORF">RSA11_12795</name>
</gene>
<dbReference type="Pfam" id="PF05343">
    <property type="entry name" value="Peptidase_M42"/>
    <property type="match status" value="1"/>
</dbReference>
<dbReference type="RefSeq" id="WP_058264708.1">
    <property type="nucleotide sequence ID" value="NZ_FMYN01000001.1"/>
</dbReference>
<evidence type="ECO:0000313" key="11">
    <source>
        <dbReference type="Proteomes" id="UP000053797"/>
    </source>
</evidence>
<evidence type="ECO:0000256" key="4">
    <source>
        <dbReference type="ARBA" id="ARBA00022723"/>
    </source>
</evidence>
<dbReference type="SUPFAM" id="SSF53187">
    <property type="entry name" value="Zn-dependent exopeptidases"/>
    <property type="match status" value="1"/>
</dbReference>
<keyword evidence="4 8" id="KW-0479">Metal-binding</keyword>
<evidence type="ECO:0000256" key="5">
    <source>
        <dbReference type="ARBA" id="ARBA00022801"/>
    </source>
</evidence>
<feature type="binding site" evidence="8">
    <location>
        <position position="320"/>
    </location>
    <ligand>
        <name>Zn(2+)</name>
        <dbReference type="ChEBI" id="CHEBI:29105"/>
        <label>2</label>
    </ligand>
</feature>
<dbReference type="GO" id="GO:0004177">
    <property type="term" value="F:aminopeptidase activity"/>
    <property type="evidence" value="ECO:0007669"/>
    <property type="project" value="UniProtKB-UniRule"/>
</dbReference>
<dbReference type="InterPro" id="IPR023367">
    <property type="entry name" value="Peptidase_M42_dom2"/>
</dbReference>
<dbReference type="GO" id="GO:0046872">
    <property type="term" value="F:metal ion binding"/>
    <property type="evidence" value="ECO:0007669"/>
    <property type="project" value="UniProtKB-UniRule"/>
</dbReference>
<feature type="binding site" evidence="8">
    <location>
        <position position="235"/>
    </location>
    <ligand>
        <name>Zn(2+)</name>
        <dbReference type="ChEBI" id="CHEBI:29105"/>
        <label>1</label>
    </ligand>
</feature>
<evidence type="ECO:0000256" key="1">
    <source>
        <dbReference type="ARBA" id="ARBA00006272"/>
    </source>
</evidence>
<dbReference type="SUPFAM" id="SSF101821">
    <property type="entry name" value="Aminopeptidase/glucanase lid domain"/>
    <property type="match status" value="1"/>
</dbReference>
<dbReference type="EMBL" id="LDQV01000029">
    <property type="protein sequence ID" value="KTR25928.1"/>
    <property type="molecule type" value="Genomic_DNA"/>
</dbReference>
<keyword evidence="3" id="KW-0645">Protease</keyword>
<comment type="cofactor">
    <cofactor evidence="8">
        <name>a divalent metal cation</name>
        <dbReference type="ChEBI" id="CHEBI:60240"/>
    </cofactor>
    <text evidence="8">Binds 2 divalent metal cations per subunit.</text>
</comment>
<accession>A0A0V8GJ58</accession>
<organism evidence="9 11">
    <name type="scientific">Exiguobacterium indicum</name>
    <dbReference type="NCBI Taxonomy" id="296995"/>
    <lineage>
        <taxon>Bacteria</taxon>
        <taxon>Bacillati</taxon>
        <taxon>Bacillota</taxon>
        <taxon>Bacilli</taxon>
        <taxon>Bacillales</taxon>
        <taxon>Bacillales Family XII. Incertae Sedis</taxon>
        <taxon>Exiguobacterium</taxon>
    </lineage>
</organism>
<feature type="binding site" evidence="8">
    <location>
        <position position="180"/>
    </location>
    <ligand>
        <name>Zn(2+)</name>
        <dbReference type="ChEBI" id="CHEBI:29105"/>
        <label>2</label>
    </ligand>
</feature>
<proteinExistence type="inferred from homology"/>
<dbReference type="GO" id="GO:0006508">
    <property type="term" value="P:proteolysis"/>
    <property type="evidence" value="ECO:0007669"/>
    <property type="project" value="UniProtKB-KW"/>
</dbReference>
<comment type="caution">
    <text evidence="9">The sequence shown here is derived from an EMBL/GenBank/DDBJ whole genome shotgun (WGS) entry which is preliminary data.</text>
</comment>
<sequence>MNEKTRELFRTLTELNGAPGFEHDVRQFVRERITPVTDEIVTDGLGSIFGKRTGDATGPKVMVAGHMDEVAFMVTQITKNGMLRIQPLGGWWSQVLLAQRFSICTDNGVIPGVIASIPPHLLTEEVRNKPMAIKDMFIDIGADSKEEAESFGVRPGIPAVPFFPFTPMANPKKIMAKAWDNRYGVGMAIELLEETTAADHPNVLFSGATVQEEVGLRGAQTATALIDPDVAFVVDASPANDASGDKTEFGQLGQGPLLRIKDSVMILSKEMTDYVLDTAESNKIPYQYYVGAGGTDGGVIHRSNNGIPTTVVGLPARYIHTHASIMHTDDYDAAKELLRKLVTNLDTTTLATLQVK</sequence>
<evidence type="ECO:0000256" key="6">
    <source>
        <dbReference type="PIRNR" id="PIRNR001123"/>
    </source>
</evidence>
<feature type="binding site" evidence="8">
    <location>
        <position position="180"/>
    </location>
    <ligand>
        <name>Zn(2+)</name>
        <dbReference type="ChEBI" id="CHEBI:29105"/>
        <label>1</label>
    </ligand>
</feature>
<dbReference type="PANTHER" id="PTHR32481:SF0">
    <property type="entry name" value="AMINOPEPTIDASE YPDE-RELATED"/>
    <property type="match status" value="1"/>
</dbReference>
<evidence type="ECO:0000313" key="10">
    <source>
        <dbReference type="EMBL" id="KTR25928.1"/>
    </source>
</evidence>
<reference evidence="10 12" key="2">
    <citation type="journal article" date="2016" name="Front. Microbiol.">
        <title>Genomic Resource of Rice Seed Associated Bacteria.</title>
        <authorList>
            <person name="Midha S."/>
            <person name="Bansal K."/>
            <person name="Sharma S."/>
            <person name="Kumar N."/>
            <person name="Patil P.P."/>
            <person name="Chaudhry V."/>
            <person name="Patil P.B."/>
        </authorList>
    </citation>
    <scope>NUCLEOTIDE SEQUENCE [LARGE SCALE GENOMIC DNA]</scope>
    <source>
        <strain evidence="10 12">RSA11</strain>
    </source>
</reference>
<dbReference type="EMBL" id="LNQL01000001">
    <property type="protein sequence ID" value="KSU50290.1"/>
    <property type="molecule type" value="Genomic_DNA"/>
</dbReference>
<dbReference type="PANTHER" id="PTHR32481">
    <property type="entry name" value="AMINOPEPTIDASE"/>
    <property type="match status" value="1"/>
</dbReference>
<dbReference type="GeneID" id="90838789"/>
<keyword evidence="5" id="KW-0378">Hydrolase</keyword>
<evidence type="ECO:0000313" key="9">
    <source>
        <dbReference type="EMBL" id="KSU50290.1"/>
    </source>
</evidence>
<dbReference type="Gene3D" id="2.40.30.40">
    <property type="entry name" value="Peptidase M42, domain 2"/>
    <property type="match status" value="1"/>
</dbReference>
<evidence type="ECO:0000256" key="7">
    <source>
        <dbReference type="PIRSR" id="PIRSR001123-1"/>
    </source>
</evidence>
<dbReference type="CDD" id="cd05656">
    <property type="entry name" value="M42_Frv"/>
    <property type="match status" value="1"/>
</dbReference>
<dbReference type="OrthoDB" id="9772053at2"/>
<dbReference type="PIRSF" id="PIRSF001123">
    <property type="entry name" value="PepA_GA"/>
    <property type="match status" value="1"/>
</dbReference>
<comment type="similarity">
    <text evidence="1 6">Belongs to the peptidase M42 family.</text>
</comment>
<dbReference type="Gene3D" id="3.40.630.10">
    <property type="entry name" value="Zn peptidases"/>
    <property type="match status" value="1"/>
</dbReference>
<dbReference type="InterPro" id="IPR008007">
    <property type="entry name" value="Peptidase_M42"/>
</dbReference>
<dbReference type="InterPro" id="IPR051464">
    <property type="entry name" value="Peptidase_M42_aminopept"/>
</dbReference>